<dbReference type="Pfam" id="PF17784">
    <property type="entry name" value="Sulfotransfer_4"/>
    <property type="match status" value="1"/>
</dbReference>
<keyword evidence="1" id="KW-1133">Transmembrane helix</keyword>
<keyword evidence="3" id="KW-1185">Reference proteome</keyword>
<evidence type="ECO:0008006" key="4">
    <source>
        <dbReference type="Google" id="ProtNLM"/>
    </source>
</evidence>
<dbReference type="PANTHER" id="PTHR36978:SF4">
    <property type="entry name" value="P-LOOP CONTAINING NUCLEOSIDE TRIPHOSPHATE HYDROLASE PROTEIN"/>
    <property type="match status" value="1"/>
</dbReference>
<dbReference type="OrthoDB" id="408152at2759"/>
<organism evidence="2 3">
    <name type="scientific">Cadophora malorum</name>
    <dbReference type="NCBI Taxonomy" id="108018"/>
    <lineage>
        <taxon>Eukaryota</taxon>
        <taxon>Fungi</taxon>
        <taxon>Dikarya</taxon>
        <taxon>Ascomycota</taxon>
        <taxon>Pezizomycotina</taxon>
        <taxon>Leotiomycetes</taxon>
        <taxon>Helotiales</taxon>
        <taxon>Ploettnerulaceae</taxon>
        <taxon>Cadophora</taxon>
    </lineage>
</organism>
<feature type="transmembrane region" description="Helical" evidence="1">
    <location>
        <begin position="262"/>
        <end position="280"/>
    </location>
</feature>
<dbReference type="SUPFAM" id="SSF52540">
    <property type="entry name" value="P-loop containing nucleoside triphosphate hydrolases"/>
    <property type="match status" value="1"/>
</dbReference>
<evidence type="ECO:0000313" key="2">
    <source>
        <dbReference type="EMBL" id="KAG4425475.1"/>
    </source>
</evidence>
<dbReference type="EMBL" id="JAFJYH010000010">
    <property type="protein sequence ID" value="KAG4425475.1"/>
    <property type="molecule type" value="Genomic_DNA"/>
</dbReference>
<evidence type="ECO:0000256" key="1">
    <source>
        <dbReference type="SAM" id="Phobius"/>
    </source>
</evidence>
<reference evidence="2" key="1">
    <citation type="submission" date="2021-02" db="EMBL/GenBank/DDBJ databases">
        <title>Genome sequence Cadophora malorum strain M34.</title>
        <authorList>
            <person name="Stefanovic E."/>
            <person name="Vu D."/>
            <person name="Scully C."/>
            <person name="Dijksterhuis J."/>
            <person name="Roader J."/>
            <person name="Houbraken J."/>
        </authorList>
    </citation>
    <scope>NUCLEOTIDE SEQUENCE</scope>
    <source>
        <strain evidence="2">M34</strain>
    </source>
</reference>
<accession>A0A8H7WIF5</accession>
<dbReference type="Gene3D" id="3.40.50.300">
    <property type="entry name" value="P-loop containing nucleotide triphosphate hydrolases"/>
    <property type="match status" value="1"/>
</dbReference>
<dbReference type="Proteomes" id="UP000664132">
    <property type="component" value="Unassembled WGS sequence"/>
</dbReference>
<proteinExistence type="predicted"/>
<comment type="caution">
    <text evidence="2">The sequence shown here is derived from an EMBL/GenBank/DDBJ whole genome shotgun (WGS) entry which is preliminary data.</text>
</comment>
<dbReference type="AlphaFoldDB" id="A0A8H7WIF5"/>
<keyword evidence="1" id="KW-0812">Transmembrane</keyword>
<dbReference type="InterPro" id="IPR040632">
    <property type="entry name" value="Sulfotransfer_4"/>
</dbReference>
<name>A0A8H7WIF5_9HELO</name>
<gene>
    <name evidence="2" type="ORF">IFR04_001394</name>
</gene>
<protein>
    <recommendedName>
        <fullName evidence="4">P-loop containing nucleoside triphosphate hydrolase protein</fullName>
    </recommendedName>
</protein>
<evidence type="ECO:0000313" key="3">
    <source>
        <dbReference type="Proteomes" id="UP000664132"/>
    </source>
</evidence>
<keyword evidence="1" id="KW-0472">Membrane</keyword>
<dbReference type="InterPro" id="IPR027417">
    <property type="entry name" value="P-loop_NTPase"/>
</dbReference>
<dbReference type="PANTHER" id="PTHR36978">
    <property type="entry name" value="P-LOOP CONTAINING NUCLEOTIDE TRIPHOSPHATE HYDROLASE"/>
    <property type="match status" value="1"/>
</dbReference>
<sequence>METKSAEETHPYFFKPDQNINRRLCTRTVPMQVLSLGMSRTGTASMKAALHILGYNDVYHGTDVYSNIQDCDMWMDALRAKYFGKGKPFGRAEFDKLLGHCAAITDGPANCFGPELIEAYPDAKVVLVKRDFEAWFKSFDAIIEGAYSKMFRILGYTDPGWMGKVQGVIDLWLPGQFKAATAAECRANARQVYEEHYAEARRITPKGQLLEYRLGDGWEPLCRFLGKKVPDVPFPKINESSMLKRQLDIVAMKTMKRSIRNIGLVFGALAVFGMTIKWLATTYSSKQ</sequence>